<keyword evidence="2" id="KW-1185">Reference proteome</keyword>
<reference evidence="1" key="1">
    <citation type="submission" date="2023-10" db="EMBL/GenBank/DDBJ databases">
        <authorList>
            <person name="Hackl T."/>
        </authorList>
    </citation>
    <scope>NUCLEOTIDE SEQUENCE</scope>
</reference>
<protein>
    <submittedName>
        <fullName evidence="1">Uu.00g115180.m01.CDS01</fullName>
    </submittedName>
</protein>
<sequence length="155" mass="17530">MSSPLIELTERTCAKDIVRLLSNSPKRKARLFNGDPVAQLQHEAYADYYQQQRSLIASQSDGKYVASKTGSDTNQIVQQLNANKSHEEILDGLKTSGHHNIDDEAYENTIDLAARLLLMLNVGLVRGEVLPCRYLDWKTGTVKQLLQDHSNKRRH</sequence>
<gene>
    <name evidence="1" type="ORF">KHLLAP_LOCUS4592</name>
</gene>
<evidence type="ECO:0000313" key="2">
    <source>
        <dbReference type="Proteomes" id="UP001295740"/>
    </source>
</evidence>
<dbReference type="Proteomes" id="UP001295740">
    <property type="component" value="Unassembled WGS sequence"/>
</dbReference>
<dbReference type="EMBL" id="CAUWAG010000006">
    <property type="protein sequence ID" value="CAJ2504124.1"/>
    <property type="molecule type" value="Genomic_DNA"/>
</dbReference>
<accession>A0AAI8YGQ0</accession>
<dbReference type="AlphaFoldDB" id="A0AAI8YGQ0"/>
<comment type="caution">
    <text evidence="1">The sequence shown here is derived from an EMBL/GenBank/DDBJ whole genome shotgun (WGS) entry which is preliminary data.</text>
</comment>
<evidence type="ECO:0000313" key="1">
    <source>
        <dbReference type="EMBL" id="CAJ2504124.1"/>
    </source>
</evidence>
<organism evidence="1 2">
    <name type="scientific">Anthostomella pinea</name>
    <dbReference type="NCBI Taxonomy" id="933095"/>
    <lineage>
        <taxon>Eukaryota</taxon>
        <taxon>Fungi</taxon>
        <taxon>Dikarya</taxon>
        <taxon>Ascomycota</taxon>
        <taxon>Pezizomycotina</taxon>
        <taxon>Sordariomycetes</taxon>
        <taxon>Xylariomycetidae</taxon>
        <taxon>Xylariales</taxon>
        <taxon>Xylariaceae</taxon>
        <taxon>Anthostomella</taxon>
    </lineage>
</organism>
<proteinExistence type="predicted"/>
<name>A0AAI8YGQ0_9PEZI</name>